<sequence length="152" mass="16902">MNTEIRLAIPHDAAAISQVIIQSLRQSNAQDYPPDVIAQVEKSFSTESILTLMNQRQVFVATVDHQIVATASLDRDVVRSVFVAPDHQGFGLGRTLMTTLQSIAHDANIKVLRVPSSITAEGFYLKLGFRKTRDEFHGAERTIIMDLRLSPD</sequence>
<dbReference type="RefSeq" id="WP_123508983.1">
    <property type="nucleotide sequence ID" value="NZ_MOBQ01000008.1"/>
</dbReference>
<reference evidence="4 5" key="1">
    <citation type="submission" date="2016-10" db="EMBL/GenBank/DDBJ databases">
        <title>Comparative genome analysis of multiple Pseudomonas spp. focuses on biocontrol and plant growth promoting traits.</title>
        <authorList>
            <person name="Tao X.-Y."/>
            <person name="Taylor C.G."/>
        </authorList>
    </citation>
    <scope>NUCLEOTIDE SEQUENCE [LARGE SCALE GENOMIC DNA]</scope>
    <source>
        <strain evidence="4 5">37A10</strain>
    </source>
</reference>
<protein>
    <submittedName>
        <fullName evidence="4">GNAT family N-acetyltransferase</fullName>
    </submittedName>
</protein>
<dbReference type="InterPro" id="IPR016181">
    <property type="entry name" value="Acyl_CoA_acyltransferase"/>
</dbReference>
<dbReference type="AlphaFoldDB" id="A0A423KBA9"/>
<keyword evidence="1 4" id="KW-0808">Transferase</keyword>
<dbReference type="CDD" id="cd04301">
    <property type="entry name" value="NAT_SF"/>
    <property type="match status" value="1"/>
</dbReference>
<accession>A0A423KBA9</accession>
<keyword evidence="2" id="KW-0012">Acyltransferase</keyword>
<evidence type="ECO:0000313" key="4">
    <source>
        <dbReference type="EMBL" id="RON49325.1"/>
    </source>
</evidence>
<name>A0A423KBA9_9PSED</name>
<dbReference type="Gene3D" id="3.40.630.30">
    <property type="match status" value="1"/>
</dbReference>
<dbReference type="Proteomes" id="UP000285349">
    <property type="component" value="Unassembled WGS sequence"/>
</dbReference>
<dbReference type="SUPFAM" id="SSF55729">
    <property type="entry name" value="Acyl-CoA N-acyltransferases (Nat)"/>
    <property type="match status" value="1"/>
</dbReference>
<dbReference type="PROSITE" id="PS51186">
    <property type="entry name" value="GNAT"/>
    <property type="match status" value="1"/>
</dbReference>
<dbReference type="InterPro" id="IPR050832">
    <property type="entry name" value="Bact_Acetyltransf"/>
</dbReference>
<dbReference type="PANTHER" id="PTHR43877">
    <property type="entry name" value="AMINOALKYLPHOSPHONATE N-ACETYLTRANSFERASE-RELATED-RELATED"/>
    <property type="match status" value="1"/>
</dbReference>
<dbReference type="PANTHER" id="PTHR43877:SF1">
    <property type="entry name" value="ACETYLTRANSFERASE"/>
    <property type="match status" value="1"/>
</dbReference>
<evidence type="ECO:0000256" key="1">
    <source>
        <dbReference type="ARBA" id="ARBA00022679"/>
    </source>
</evidence>
<organism evidence="4 5">
    <name type="scientific">Pseudomonas frederiksbergensis</name>
    <dbReference type="NCBI Taxonomy" id="104087"/>
    <lineage>
        <taxon>Bacteria</taxon>
        <taxon>Pseudomonadati</taxon>
        <taxon>Pseudomonadota</taxon>
        <taxon>Gammaproteobacteria</taxon>
        <taxon>Pseudomonadales</taxon>
        <taxon>Pseudomonadaceae</taxon>
        <taxon>Pseudomonas</taxon>
    </lineage>
</organism>
<evidence type="ECO:0000256" key="2">
    <source>
        <dbReference type="ARBA" id="ARBA00023315"/>
    </source>
</evidence>
<dbReference type="InterPro" id="IPR000182">
    <property type="entry name" value="GNAT_dom"/>
</dbReference>
<evidence type="ECO:0000259" key="3">
    <source>
        <dbReference type="PROSITE" id="PS51186"/>
    </source>
</evidence>
<dbReference type="GO" id="GO:0016747">
    <property type="term" value="F:acyltransferase activity, transferring groups other than amino-acyl groups"/>
    <property type="evidence" value="ECO:0007669"/>
    <property type="project" value="InterPro"/>
</dbReference>
<dbReference type="Pfam" id="PF13673">
    <property type="entry name" value="Acetyltransf_10"/>
    <property type="match status" value="1"/>
</dbReference>
<dbReference type="OrthoDB" id="1821130at2"/>
<comment type="caution">
    <text evidence="4">The sequence shown here is derived from an EMBL/GenBank/DDBJ whole genome shotgun (WGS) entry which is preliminary data.</text>
</comment>
<dbReference type="EMBL" id="MOBQ01000008">
    <property type="protein sequence ID" value="RON49325.1"/>
    <property type="molecule type" value="Genomic_DNA"/>
</dbReference>
<gene>
    <name evidence="4" type="ORF">BK666_07050</name>
</gene>
<proteinExistence type="predicted"/>
<feature type="domain" description="N-acetyltransferase" evidence="3">
    <location>
        <begin position="3"/>
        <end position="150"/>
    </location>
</feature>
<evidence type="ECO:0000313" key="5">
    <source>
        <dbReference type="Proteomes" id="UP000285349"/>
    </source>
</evidence>